<keyword evidence="3" id="KW-0813">Transport</keyword>
<keyword evidence="9 12" id="KW-0472">Membrane</keyword>
<feature type="transmembrane region" description="Helical" evidence="12">
    <location>
        <begin position="52"/>
        <end position="70"/>
    </location>
</feature>
<feature type="transmembrane region" description="Helical" evidence="12">
    <location>
        <begin position="125"/>
        <end position="145"/>
    </location>
</feature>
<feature type="compositionally biased region" description="Basic and acidic residues" evidence="11">
    <location>
        <begin position="1120"/>
        <end position="1144"/>
    </location>
</feature>
<keyword evidence="7" id="KW-0915">Sodium</keyword>
<evidence type="ECO:0000256" key="4">
    <source>
        <dbReference type="ARBA" id="ARBA00022475"/>
    </source>
</evidence>
<evidence type="ECO:0000256" key="7">
    <source>
        <dbReference type="ARBA" id="ARBA00023053"/>
    </source>
</evidence>
<comment type="subcellular location">
    <subcellularLocation>
        <location evidence="1">Cell membrane</location>
        <topology evidence="1">Multi-pass membrane protein</topology>
    </subcellularLocation>
</comment>
<evidence type="ECO:0000259" key="13">
    <source>
        <dbReference type="SMART" id="SM00597"/>
    </source>
</evidence>
<dbReference type="InterPro" id="IPR051163">
    <property type="entry name" value="Sodium:Solute_Symporter_SSF"/>
</dbReference>
<dbReference type="SUPFAM" id="SSF53098">
    <property type="entry name" value="Ribonuclease H-like"/>
    <property type="match status" value="1"/>
</dbReference>
<evidence type="ECO:0000256" key="3">
    <source>
        <dbReference type="ARBA" id="ARBA00022448"/>
    </source>
</evidence>
<sequence>MQADHPGFVVADYAVFAVTIIISLGIGIYYAFSGGKQKTTSEYLVGNRQMSILPVALSLMVSFESSIMMLGFPGEVYSYGIMFWLSNAGFMIALLLGTRIVVPLVFYMGIVLFGPGTALEAVTDMPYWVSVACVALASVIYTSIVSQNAKQVTSKEVWILTLKLLDKREMKKRETSMKIHDPVQFNKRSLSDEDRLKLLKTKWIPSSNSYIYPKNNQNRRYNKSWENDYSWLRYSPSQDGAYCSLCIAFQDHPSENPRYNEFVTIPYNDWKNALGEKRGRLALHSNSERHLKALEKSGLLLSVSDQRRPSIVQSISKAYSDKVEKNRASLLSLIDVIITLGKRNIALRGNWNKEISEEDGNFIVMADECADCSNQAQLSICIRYCYTENDAWYVTEDFCGFVELVKTNAETISTCILNKLREWGFDLTRLRGQGYDGCSTMTGEVSGVKTRITQELSNAKYFVHCRSHCLNLVVVNSCQSVAVVRNFMAILGKITWFISASSKRKNIIKSVMKDEGQIAIQFDLMYDQEEGLFSQEKRLLPTLAETRWTSRTDTLTWLLKHYDKVLDILDEIQNQTVGNSDATSYKMTLLNFEILVVAVVTQFLLGYLRPLSIELQSENCDLVEAHVQARSLAASFLEIREHAEEAFDGLFKRASTIANKNDITINKPRTSGRQRHRANAAAETVEQHYRINIFIPLIDHIIKHLNDRFPDDIKPMLYGFYLLPRYFCKLTEDIIGSIANEYINDIPYPDDLPQEVHRWKTFTSIKEIGSKCTIEQAIKHTHFDTDPTVRHTFWGLVIGSCLRLISISFNQSTVQRISSMSTQAKARKVMFLTAPAFFVTLSLATLEGVVAYAYYTSIRCDPLTSKRIQNPNQIIPYMVLDIFRNLPGMSVPFYGLLSVAVSFMIAEIPGPMSQITASILPAFGGPSCGLFLYTVFFPWATKKGALIGTTASVILSFWLSAGKNFSKTLQRTPWATMPPTDQCYLFQNTSHFINYTITTEYTTYQTTEAIMDHQHEGLDKFYALSYQWVGVLGILYMLVIGIITSCIEGLPKSKDIDVIYVLSFFDQFFPFLPKNLRTKLYLGVPFEKREELLKKVDKGFMDYEAELLPTADTELEEKDEMSSKFEVSRNGHSDDDETAKDNDV</sequence>
<dbReference type="OrthoDB" id="6783070at2759"/>
<keyword evidence="10" id="KW-0739">Sodium transport</keyword>
<gene>
    <name evidence="14" type="ORF">MEDL_40582</name>
</gene>
<name>A0A8S3T841_MYTED</name>
<dbReference type="GO" id="GO:0006814">
    <property type="term" value="P:sodium ion transport"/>
    <property type="evidence" value="ECO:0007669"/>
    <property type="project" value="UniProtKB-KW"/>
</dbReference>
<keyword evidence="8" id="KW-0406">Ion transport</keyword>
<organism evidence="14 15">
    <name type="scientific">Mytilus edulis</name>
    <name type="common">Blue mussel</name>
    <dbReference type="NCBI Taxonomy" id="6550"/>
    <lineage>
        <taxon>Eukaryota</taxon>
        <taxon>Metazoa</taxon>
        <taxon>Spiralia</taxon>
        <taxon>Lophotrochozoa</taxon>
        <taxon>Mollusca</taxon>
        <taxon>Bivalvia</taxon>
        <taxon>Autobranchia</taxon>
        <taxon>Pteriomorphia</taxon>
        <taxon>Mytilida</taxon>
        <taxon>Mytiloidea</taxon>
        <taxon>Mytilidae</taxon>
        <taxon>Mytilinae</taxon>
        <taxon>Mytilus</taxon>
    </lineage>
</organism>
<evidence type="ECO:0000256" key="12">
    <source>
        <dbReference type="SAM" id="Phobius"/>
    </source>
</evidence>
<dbReference type="Pfam" id="PF14291">
    <property type="entry name" value="DUF4371"/>
    <property type="match status" value="1"/>
</dbReference>
<dbReference type="AlphaFoldDB" id="A0A8S3T841"/>
<reference evidence="14" key="1">
    <citation type="submission" date="2021-03" db="EMBL/GenBank/DDBJ databases">
        <authorList>
            <person name="Bekaert M."/>
        </authorList>
    </citation>
    <scope>NUCLEOTIDE SEQUENCE</scope>
</reference>
<keyword evidence="5 12" id="KW-0812">Transmembrane</keyword>
<dbReference type="PANTHER" id="PTHR42985:SF40">
    <property type="entry name" value="LD47995P-RELATED"/>
    <property type="match status" value="1"/>
</dbReference>
<keyword evidence="15" id="KW-1185">Reference proteome</keyword>
<dbReference type="GO" id="GO:0015293">
    <property type="term" value="F:symporter activity"/>
    <property type="evidence" value="ECO:0007669"/>
    <property type="project" value="TreeGrafter"/>
</dbReference>
<evidence type="ECO:0000256" key="11">
    <source>
        <dbReference type="SAM" id="MobiDB-lite"/>
    </source>
</evidence>
<proteinExistence type="inferred from homology"/>
<dbReference type="Proteomes" id="UP000683360">
    <property type="component" value="Unassembled WGS sequence"/>
</dbReference>
<comment type="caution">
    <text evidence="14">The sequence shown here is derived from an EMBL/GenBank/DDBJ whole genome shotgun (WGS) entry which is preliminary data.</text>
</comment>
<evidence type="ECO:0000313" key="14">
    <source>
        <dbReference type="EMBL" id="CAG2227540.1"/>
    </source>
</evidence>
<feature type="transmembrane region" description="Helical" evidence="12">
    <location>
        <begin position="829"/>
        <end position="855"/>
    </location>
</feature>
<feature type="transmembrane region" description="Helical" evidence="12">
    <location>
        <begin position="918"/>
        <end position="939"/>
    </location>
</feature>
<evidence type="ECO:0000256" key="9">
    <source>
        <dbReference type="ARBA" id="ARBA00023136"/>
    </source>
</evidence>
<feature type="region of interest" description="Disordered" evidence="11">
    <location>
        <begin position="1111"/>
        <end position="1144"/>
    </location>
</feature>
<evidence type="ECO:0000256" key="6">
    <source>
        <dbReference type="ARBA" id="ARBA00022989"/>
    </source>
</evidence>
<dbReference type="Gene3D" id="1.20.1730.10">
    <property type="entry name" value="Sodium/glucose cotransporter"/>
    <property type="match status" value="3"/>
</dbReference>
<dbReference type="SMART" id="SM00597">
    <property type="entry name" value="ZnF_TTF"/>
    <property type="match status" value="1"/>
</dbReference>
<accession>A0A8S3T841</accession>
<dbReference type="PROSITE" id="PS50283">
    <property type="entry name" value="NA_SOLUT_SYMP_3"/>
    <property type="match status" value="1"/>
</dbReference>
<protein>
    <recommendedName>
        <fullName evidence="13">TTF-type domain-containing protein</fullName>
    </recommendedName>
</protein>
<evidence type="ECO:0000256" key="5">
    <source>
        <dbReference type="ARBA" id="ARBA00022692"/>
    </source>
</evidence>
<dbReference type="InterPro" id="IPR025398">
    <property type="entry name" value="DUF4371"/>
</dbReference>
<keyword evidence="6 12" id="KW-1133">Transmembrane helix</keyword>
<feature type="transmembrane region" description="Helical" evidence="12">
    <location>
        <begin position="101"/>
        <end position="119"/>
    </location>
</feature>
<feature type="transmembrane region" description="Helical" evidence="12">
    <location>
        <begin position="945"/>
        <end position="961"/>
    </location>
</feature>
<dbReference type="InterPro" id="IPR006580">
    <property type="entry name" value="Znf_TTF"/>
</dbReference>
<feature type="transmembrane region" description="Helical" evidence="12">
    <location>
        <begin position="13"/>
        <end position="32"/>
    </location>
</feature>
<keyword evidence="4" id="KW-1003">Cell membrane</keyword>
<dbReference type="InterPro" id="IPR001734">
    <property type="entry name" value="Na/solute_symporter"/>
</dbReference>
<dbReference type="PANTHER" id="PTHR42985">
    <property type="entry name" value="SODIUM-COUPLED MONOCARBOXYLATE TRANSPORTER"/>
    <property type="match status" value="1"/>
</dbReference>
<dbReference type="InterPro" id="IPR012337">
    <property type="entry name" value="RNaseH-like_sf"/>
</dbReference>
<evidence type="ECO:0000256" key="2">
    <source>
        <dbReference type="ARBA" id="ARBA00006434"/>
    </source>
</evidence>
<evidence type="ECO:0000256" key="1">
    <source>
        <dbReference type="ARBA" id="ARBA00004651"/>
    </source>
</evidence>
<dbReference type="EMBL" id="CAJPWZ010001967">
    <property type="protein sequence ID" value="CAG2227540.1"/>
    <property type="molecule type" value="Genomic_DNA"/>
</dbReference>
<feature type="transmembrane region" description="Helical" evidence="12">
    <location>
        <begin position="1021"/>
        <end position="1043"/>
    </location>
</feature>
<evidence type="ECO:0000256" key="10">
    <source>
        <dbReference type="ARBA" id="ARBA00023201"/>
    </source>
</evidence>
<dbReference type="InterPro" id="IPR038377">
    <property type="entry name" value="Na/Glc_symporter_sf"/>
</dbReference>
<evidence type="ECO:0000256" key="8">
    <source>
        <dbReference type="ARBA" id="ARBA00023065"/>
    </source>
</evidence>
<feature type="domain" description="TTF-type" evidence="13">
    <location>
        <begin position="217"/>
        <end position="321"/>
    </location>
</feature>
<comment type="similarity">
    <text evidence="2">Belongs to the sodium:solute symporter (SSF) (TC 2.A.21) family.</text>
</comment>
<evidence type="ECO:0000313" key="15">
    <source>
        <dbReference type="Proteomes" id="UP000683360"/>
    </source>
</evidence>
<feature type="transmembrane region" description="Helical" evidence="12">
    <location>
        <begin position="886"/>
        <end position="906"/>
    </location>
</feature>
<dbReference type="GO" id="GO:0005886">
    <property type="term" value="C:plasma membrane"/>
    <property type="evidence" value="ECO:0007669"/>
    <property type="project" value="UniProtKB-SubCell"/>
</dbReference>